<dbReference type="InterPro" id="IPR008538">
    <property type="entry name" value="Uma2"/>
</dbReference>
<evidence type="ECO:0000313" key="3">
    <source>
        <dbReference type="Proteomes" id="UP000292858"/>
    </source>
</evidence>
<dbReference type="RefSeq" id="WP_130841601.1">
    <property type="nucleotide sequence ID" value="NZ_SIJL01000006.1"/>
</dbReference>
<dbReference type="AlphaFoldDB" id="A0A4Q9B3Z6"/>
<keyword evidence="3" id="KW-1185">Reference proteome</keyword>
<dbReference type="PANTHER" id="PTHR35400:SF1">
    <property type="entry name" value="SLR1083 PROTEIN"/>
    <property type="match status" value="1"/>
</dbReference>
<keyword evidence="2" id="KW-0255">Endonuclease</keyword>
<dbReference type="PANTHER" id="PTHR35400">
    <property type="entry name" value="SLR1083 PROTEIN"/>
    <property type="match status" value="1"/>
</dbReference>
<dbReference type="GO" id="GO:0004519">
    <property type="term" value="F:endonuclease activity"/>
    <property type="evidence" value="ECO:0007669"/>
    <property type="project" value="UniProtKB-KW"/>
</dbReference>
<keyword evidence="2" id="KW-0540">Nuclease</keyword>
<proteinExistence type="predicted"/>
<dbReference type="CDD" id="cd06260">
    <property type="entry name" value="DUF820-like"/>
    <property type="match status" value="1"/>
</dbReference>
<dbReference type="InterPro" id="IPR012296">
    <property type="entry name" value="Nuclease_put_TT1808"/>
</dbReference>
<name>A0A4Q9B3Z6_9DEIN</name>
<evidence type="ECO:0000259" key="1">
    <source>
        <dbReference type="Pfam" id="PF05685"/>
    </source>
</evidence>
<comment type="caution">
    <text evidence="2">The sequence shown here is derived from an EMBL/GenBank/DDBJ whole genome shotgun (WGS) entry which is preliminary data.</text>
</comment>
<accession>A0A4Q9B3Z6</accession>
<evidence type="ECO:0000313" key="2">
    <source>
        <dbReference type="EMBL" id="TBH20649.1"/>
    </source>
</evidence>
<gene>
    <name evidence="2" type="ORF">ETP66_06170</name>
</gene>
<dbReference type="InterPro" id="IPR011335">
    <property type="entry name" value="Restrct_endonuc-II-like"/>
</dbReference>
<reference evidence="2 3" key="1">
    <citation type="submission" date="2019-02" db="EMBL/GenBank/DDBJ databases">
        <title>Thermus sp. a novel from hot spring.</title>
        <authorList>
            <person name="Zhao Z."/>
        </authorList>
    </citation>
    <scope>NUCLEOTIDE SEQUENCE [LARGE SCALE GENOMIC DNA]</scope>
    <source>
        <strain evidence="2 3">CFH 72773T</strain>
    </source>
</reference>
<dbReference type="Gene3D" id="3.90.1570.10">
    <property type="entry name" value="tt1808, chain A"/>
    <property type="match status" value="1"/>
</dbReference>
<feature type="domain" description="Putative restriction endonuclease" evidence="1">
    <location>
        <begin position="9"/>
        <end position="166"/>
    </location>
</feature>
<dbReference type="Pfam" id="PF05685">
    <property type="entry name" value="Uma2"/>
    <property type="match status" value="1"/>
</dbReference>
<keyword evidence="2" id="KW-0378">Hydrolase</keyword>
<dbReference type="SUPFAM" id="SSF52980">
    <property type="entry name" value="Restriction endonuclease-like"/>
    <property type="match status" value="1"/>
</dbReference>
<sequence>MATRYRFGVEEFERLFQGVKHLELLRGEIYEMSPIGPRHVFTVARLDKKFQALLGEEAVVTVQSPLRIPPRSEPEPDLLVLKPPLEAYAERLPEPQDVLLLIEVADTSLEHDRAKLALYAEAGLPEVWIVNLQENLLEVYREPQGSHYRLRELVPPGEAKAPLAFPERPVPWS</sequence>
<organism evidence="2 3">
    <name type="scientific">Thermus thermamylovorans</name>
    <dbReference type="NCBI Taxonomy" id="2509362"/>
    <lineage>
        <taxon>Bacteria</taxon>
        <taxon>Thermotogati</taxon>
        <taxon>Deinococcota</taxon>
        <taxon>Deinococci</taxon>
        <taxon>Thermales</taxon>
        <taxon>Thermaceae</taxon>
        <taxon>Thermus</taxon>
    </lineage>
</organism>
<dbReference type="OrthoDB" id="31427at2"/>
<protein>
    <submittedName>
        <fullName evidence="2">Uma2 family endonuclease</fullName>
    </submittedName>
</protein>
<dbReference type="EMBL" id="SIJL01000006">
    <property type="protein sequence ID" value="TBH20649.1"/>
    <property type="molecule type" value="Genomic_DNA"/>
</dbReference>
<dbReference type="Proteomes" id="UP000292858">
    <property type="component" value="Unassembled WGS sequence"/>
</dbReference>